<dbReference type="Proteomes" id="UP000199086">
    <property type="component" value="Unassembled WGS sequence"/>
</dbReference>
<dbReference type="InterPro" id="IPR054344">
    <property type="entry name" value="TY-Chap_N"/>
</dbReference>
<evidence type="ECO:0000313" key="3">
    <source>
        <dbReference type="EMBL" id="SDB84217.1"/>
    </source>
</evidence>
<evidence type="ECO:0000259" key="2">
    <source>
        <dbReference type="Pfam" id="PF22552"/>
    </source>
</evidence>
<dbReference type="Pfam" id="PF22552">
    <property type="entry name" value="TY-Chap3"/>
    <property type="match status" value="1"/>
</dbReference>
<evidence type="ECO:0000259" key="1">
    <source>
        <dbReference type="Pfam" id="PF22551"/>
    </source>
</evidence>
<evidence type="ECO:0008006" key="5">
    <source>
        <dbReference type="Google" id="ProtNLM"/>
    </source>
</evidence>
<keyword evidence="4" id="KW-1185">Reference proteome</keyword>
<dbReference type="RefSeq" id="WP_245703072.1">
    <property type="nucleotide sequence ID" value="NZ_FMYF01000004.1"/>
</dbReference>
<dbReference type="EMBL" id="FMYF01000004">
    <property type="protein sequence ID" value="SDB84217.1"/>
    <property type="molecule type" value="Genomic_DNA"/>
</dbReference>
<gene>
    <name evidence="3" type="ORF">GA0111570_104265</name>
</gene>
<dbReference type="InterPro" id="IPR054343">
    <property type="entry name" value="TY-Chap_M"/>
</dbReference>
<evidence type="ECO:0000313" key="4">
    <source>
        <dbReference type="Proteomes" id="UP000199086"/>
    </source>
</evidence>
<dbReference type="Gene3D" id="3.30.1460.10">
    <property type="match status" value="1"/>
</dbReference>
<reference evidence="3 4" key="1">
    <citation type="submission" date="2016-06" db="EMBL/GenBank/DDBJ databases">
        <authorList>
            <person name="Olsen C.W."/>
            <person name="Carey S."/>
            <person name="Hinshaw L."/>
            <person name="Karasin A.I."/>
        </authorList>
    </citation>
    <scope>NUCLEOTIDE SEQUENCE [LARGE SCALE GENOMIC DNA]</scope>
    <source>
        <strain evidence="3 4">LZ-22</strain>
    </source>
</reference>
<name>A0A1G6GQE2_9ACTN</name>
<dbReference type="Pfam" id="PF22551">
    <property type="entry name" value="TY-Chap1"/>
    <property type="match status" value="1"/>
</dbReference>
<proteinExistence type="predicted"/>
<feature type="domain" description="TY-Chap N-terminal" evidence="2">
    <location>
        <begin position="15"/>
        <end position="137"/>
    </location>
</feature>
<organism evidence="3 4">
    <name type="scientific">Raineyella antarctica</name>
    <dbReference type="NCBI Taxonomy" id="1577474"/>
    <lineage>
        <taxon>Bacteria</taxon>
        <taxon>Bacillati</taxon>
        <taxon>Actinomycetota</taxon>
        <taxon>Actinomycetes</taxon>
        <taxon>Propionibacteriales</taxon>
        <taxon>Propionibacteriaceae</taxon>
        <taxon>Raineyella</taxon>
    </lineage>
</organism>
<dbReference type="STRING" id="1577474.GA0111570_104265"/>
<feature type="domain" description="TY-Chap central" evidence="1">
    <location>
        <begin position="173"/>
        <end position="303"/>
    </location>
</feature>
<accession>A0A1G6GQE2</accession>
<dbReference type="AlphaFoldDB" id="A0A1G6GQE2"/>
<protein>
    <recommendedName>
        <fullName evidence="5">Sensory transduction regulator</fullName>
    </recommendedName>
</protein>
<sequence>MPEYEDFDLDRSIAQAWDGFEIRLGEVISVIDDSADFTIGCAAVDEDQVPYVTFTALDRTTIRAEASSNAVLGEAYQLGPEQLAEMERLGWLAPTTEGPRPTANFWLEMDQEASDRLAAATVGALRDVFGVQHPIFLDPGDLAEILTPRPEPLAATTEFAAEDVVATMPAGPEHLDTMVEAELTDMFGHAPLRDQEGDIALRVGSAMLFLRVSADGRELILFSVLVHDVVGRSRATEVLNDLNAEARMVKFHLVRDRVFASLSVLTHPFVPAHLHQAVRIMSDIADAIDDDLARKLGGRTAFEVE</sequence>
<dbReference type="SUPFAM" id="SSF69635">
    <property type="entry name" value="Type III secretory system chaperone-like"/>
    <property type="match status" value="1"/>
</dbReference>